<evidence type="ECO:0000256" key="3">
    <source>
        <dbReference type="ARBA" id="ARBA00022603"/>
    </source>
</evidence>
<dbReference type="InterPro" id="IPR029063">
    <property type="entry name" value="SAM-dependent_MTases_sf"/>
</dbReference>
<dbReference type="InterPro" id="IPR000878">
    <property type="entry name" value="4pyrrol_Mease"/>
</dbReference>
<dbReference type="CDD" id="cd11644">
    <property type="entry name" value="Precorrin-6Y-MT"/>
    <property type="match status" value="1"/>
</dbReference>
<gene>
    <name evidence="8" type="primary">cbiE</name>
    <name evidence="8" type="ORF">GCM10009547_27670</name>
</gene>
<name>A0ABP3S198_9ACTN</name>
<dbReference type="InterPro" id="IPR014008">
    <property type="entry name" value="Cbl_synth_MTase_CbiT"/>
</dbReference>
<dbReference type="NCBIfam" id="TIGR02469">
    <property type="entry name" value="CbiT"/>
    <property type="match status" value="1"/>
</dbReference>
<reference evidence="9" key="1">
    <citation type="journal article" date="2019" name="Int. J. Syst. Evol. Microbiol.">
        <title>The Global Catalogue of Microorganisms (GCM) 10K type strain sequencing project: providing services to taxonomists for standard genome sequencing and annotation.</title>
        <authorList>
            <consortium name="The Broad Institute Genomics Platform"/>
            <consortium name="The Broad Institute Genome Sequencing Center for Infectious Disease"/>
            <person name="Wu L."/>
            <person name="Ma J."/>
        </authorList>
    </citation>
    <scope>NUCLEOTIDE SEQUENCE [LARGE SCALE GENOMIC DNA]</scope>
    <source>
        <strain evidence="9">JCM 10671</strain>
    </source>
</reference>
<dbReference type="PANTHER" id="PTHR43182:SF1">
    <property type="entry name" value="COBALT-PRECORRIN-7 C(5)-METHYLTRANSFERASE"/>
    <property type="match status" value="1"/>
</dbReference>
<accession>A0ABP3S198</accession>
<dbReference type="InterPro" id="IPR012818">
    <property type="entry name" value="CbiE"/>
</dbReference>
<evidence type="ECO:0000256" key="6">
    <source>
        <dbReference type="SAM" id="MobiDB-lite"/>
    </source>
</evidence>
<feature type="domain" description="Tetrapyrrole methylase" evidence="7">
    <location>
        <begin position="37"/>
        <end position="223"/>
    </location>
</feature>
<keyword evidence="9" id="KW-1185">Reference proteome</keyword>
<keyword evidence="5" id="KW-0949">S-adenosyl-L-methionine</keyword>
<evidence type="ECO:0000256" key="2">
    <source>
        <dbReference type="ARBA" id="ARBA00022573"/>
    </source>
</evidence>
<dbReference type="NCBIfam" id="TIGR02467">
    <property type="entry name" value="CbiE"/>
    <property type="match status" value="1"/>
</dbReference>
<dbReference type="InterPro" id="IPR035996">
    <property type="entry name" value="4pyrrol_Methylase_sf"/>
</dbReference>
<keyword evidence="3" id="KW-0489">Methyltransferase</keyword>
<feature type="region of interest" description="Disordered" evidence="6">
    <location>
        <begin position="1"/>
        <end position="36"/>
    </location>
</feature>
<dbReference type="Gene3D" id="3.40.50.150">
    <property type="entry name" value="Vaccinia Virus protein VP39"/>
    <property type="match status" value="1"/>
</dbReference>
<dbReference type="Gene3D" id="3.40.1010.10">
    <property type="entry name" value="Cobalt-precorrin-4 Transmethylase, Domain 1"/>
    <property type="match status" value="1"/>
</dbReference>
<keyword evidence="4" id="KW-0808">Transferase</keyword>
<dbReference type="InterPro" id="IPR014776">
    <property type="entry name" value="4pyrrole_Mease_sub2"/>
</dbReference>
<dbReference type="PIRSF" id="PIRSF036428">
    <property type="entry name" value="CobL"/>
    <property type="match status" value="1"/>
</dbReference>
<evidence type="ECO:0000259" key="7">
    <source>
        <dbReference type="Pfam" id="PF00590"/>
    </source>
</evidence>
<evidence type="ECO:0000313" key="9">
    <source>
        <dbReference type="Proteomes" id="UP001500957"/>
    </source>
</evidence>
<feature type="compositionally biased region" description="Low complexity" evidence="6">
    <location>
        <begin position="1"/>
        <end position="15"/>
    </location>
</feature>
<dbReference type="PANTHER" id="PTHR43182">
    <property type="entry name" value="COBALT-PRECORRIN-6B C(15)-METHYLTRANSFERASE (DECARBOXYLATING)"/>
    <property type="match status" value="1"/>
</dbReference>
<evidence type="ECO:0000256" key="1">
    <source>
        <dbReference type="ARBA" id="ARBA00004953"/>
    </source>
</evidence>
<dbReference type="Pfam" id="PF00590">
    <property type="entry name" value="TP_methylase"/>
    <property type="match status" value="1"/>
</dbReference>
<dbReference type="InterPro" id="IPR014777">
    <property type="entry name" value="4pyrrole_Mease_sub1"/>
</dbReference>
<comment type="caution">
    <text evidence="8">The sequence shown here is derived from an EMBL/GenBank/DDBJ whole genome shotgun (WGS) entry which is preliminary data.</text>
</comment>
<evidence type="ECO:0000256" key="4">
    <source>
        <dbReference type="ARBA" id="ARBA00022679"/>
    </source>
</evidence>
<dbReference type="CDD" id="cd02440">
    <property type="entry name" value="AdoMet_MTases"/>
    <property type="match status" value="1"/>
</dbReference>
<dbReference type="SUPFAM" id="SSF53335">
    <property type="entry name" value="S-adenosyl-L-methionine-dependent methyltransferases"/>
    <property type="match status" value="1"/>
</dbReference>
<dbReference type="Proteomes" id="UP001500957">
    <property type="component" value="Unassembled WGS sequence"/>
</dbReference>
<dbReference type="EMBL" id="BAAAHE010000021">
    <property type="protein sequence ID" value="GAA0623111.1"/>
    <property type="molecule type" value="Genomic_DNA"/>
</dbReference>
<dbReference type="SUPFAM" id="SSF53790">
    <property type="entry name" value="Tetrapyrrole methylase"/>
    <property type="match status" value="1"/>
</dbReference>
<comment type="pathway">
    <text evidence="1">Cofactor biosynthesis; adenosylcobalamin biosynthesis.</text>
</comment>
<organism evidence="8 9">
    <name type="scientific">Sporichthya brevicatena</name>
    <dbReference type="NCBI Taxonomy" id="171442"/>
    <lineage>
        <taxon>Bacteria</taxon>
        <taxon>Bacillati</taxon>
        <taxon>Actinomycetota</taxon>
        <taxon>Actinomycetes</taxon>
        <taxon>Sporichthyales</taxon>
        <taxon>Sporichthyaceae</taxon>
        <taxon>Sporichthya</taxon>
    </lineage>
</organism>
<dbReference type="Gene3D" id="3.30.950.10">
    <property type="entry name" value="Methyltransferase, Cobalt-precorrin-4 Transmethylase, Domain 2"/>
    <property type="match status" value="1"/>
</dbReference>
<feature type="compositionally biased region" description="Basic and acidic residues" evidence="6">
    <location>
        <begin position="17"/>
        <end position="33"/>
    </location>
</feature>
<dbReference type="InterPro" id="IPR050714">
    <property type="entry name" value="Cobalamin_biosynth_MTase"/>
</dbReference>
<keyword evidence="2" id="KW-0169">Cobalamin biosynthesis</keyword>
<sequence>MPPVRRALPRAPAQPRAHRDADPRRPDRRERMSTRPVTVVGIGADGWDGLAATSQAAVRAAEVVVGGRRHLTYLPPDVTAERVPLPTPLLPALSGLLAAHAGRSLCLLASGDPMFYGIGATLVREAPDVRLRVLPHPSSAALACAKLGWPADDVEVVSAVGRNLAAVRAVLAPGRRLLVLSSGSQTPDALAALLVDAGYGASRLAVLSRLGSPDGTVVTGTAAGWDPPAGRIDALNLVAVACGADAGTAPLGRVPGLPDDAYEHDGQLTKREIRAVTLARLVPLPGQLLWDVGGGAGSIGIEWLRAERTAEAVAIEERADRAERIVANAAALGVPDLQVVTGAAPDALKDLPAPDAVFVGGGANDPGVLETCWEALRPGGRLVVNAVTLQTEALVVARQAELGGDLVKLAISRTAPVGGFTVWRPAAPVTQWTVVK</sequence>
<evidence type="ECO:0000256" key="5">
    <source>
        <dbReference type="ARBA" id="ARBA00022691"/>
    </source>
</evidence>
<protein>
    <submittedName>
        <fullName evidence="8">Precorrin-6y C5,15-methyltransferase (Decarboxylating) subunit CbiE</fullName>
    </submittedName>
</protein>
<proteinExistence type="predicted"/>
<evidence type="ECO:0000313" key="8">
    <source>
        <dbReference type="EMBL" id="GAA0623111.1"/>
    </source>
</evidence>
<dbReference type="InterPro" id="IPR006365">
    <property type="entry name" value="Cbl_synth_CobL"/>
</dbReference>